<comment type="caution">
    <text evidence="2">The sequence shown here is derived from an EMBL/GenBank/DDBJ whole genome shotgun (WGS) entry which is preliminary data.</text>
</comment>
<evidence type="ECO:0000256" key="1">
    <source>
        <dbReference type="SAM" id="Phobius"/>
    </source>
</evidence>
<evidence type="ECO:0000313" key="2">
    <source>
        <dbReference type="EMBL" id="KKS02733.1"/>
    </source>
</evidence>
<proteinExistence type="predicted"/>
<dbReference type="EMBL" id="LCBB01000012">
    <property type="protein sequence ID" value="KKS02733.1"/>
    <property type="molecule type" value="Genomic_DNA"/>
</dbReference>
<dbReference type="AlphaFoldDB" id="A0A0G0YQV0"/>
<evidence type="ECO:0000313" key="3">
    <source>
        <dbReference type="Proteomes" id="UP000033947"/>
    </source>
</evidence>
<keyword evidence="1" id="KW-0812">Transmembrane</keyword>
<protein>
    <submittedName>
        <fullName evidence="2">Uncharacterized protein</fullName>
    </submittedName>
</protein>
<keyword evidence="1" id="KW-1133">Transmembrane helix</keyword>
<name>A0A0G0YQV0_UNCKA</name>
<dbReference type="Proteomes" id="UP000033947">
    <property type="component" value="Unassembled WGS sequence"/>
</dbReference>
<keyword evidence="1" id="KW-0472">Membrane</keyword>
<reference evidence="2 3" key="1">
    <citation type="journal article" date="2015" name="Nature">
        <title>rRNA introns, odd ribosomes, and small enigmatic genomes across a large radiation of phyla.</title>
        <authorList>
            <person name="Brown C.T."/>
            <person name="Hug L.A."/>
            <person name="Thomas B.C."/>
            <person name="Sharon I."/>
            <person name="Castelle C.J."/>
            <person name="Singh A."/>
            <person name="Wilkins M.J."/>
            <person name="Williams K.H."/>
            <person name="Banfield J.F."/>
        </authorList>
    </citation>
    <scope>NUCLEOTIDE SEQUENCE [LARGE SCALE GENOMIC DNA]</scope>
</reference>
<accession>A0A0G0YQV0</accession>
<feature type="transmembrane region" description="Helical" evidence="1">
    <location>
        <begin position="32"/>
        <end position="52"/>
    </location>
</feature>
<sequence length="397" mass="45280">MEKINSPEFENLSIQQKEEIILHHKRNFIKKVAIAIVALSALIALTVFALKIRKEMIQDRVRFVSNPPAEIPVVITPEENPETEKEYSNTTLQISFRYPVETKLTESFDTEKGEGKIEVLYSKDNNFEFLEGYKVTITVFSTKIRDLNQFAATRLEAMRTVCPESAIYSGIGAGKMGQYDSLYYQIDYCNGYYRNYYISFGGKFFEVSRFFKGDIGFRQQYETTTIGIINTITLLPQRFEITEFLKSVLDAQSGVAFEYPSHLVNNCSIPMPTETTYRVILSMCEENQKEAGVIIAVKQITKEATFESALQTEINKMSDDFFAAKGYPPKGIEERYTYNGESAVKITGYSWKDAYYIFVNTTSSKGEPQVILIGVKEGSPEFKTTIDNILSSIKFRQ</sequence>
<gene>
    <name evidence="2" type="ORF">UU55_C0012G0056</name>
</gene>
<organism evidence="2 3">
    <name type="scientific">candidate division WWE3 bacterium GW2011_GWC2_41_23</name>
    <dbReference type="NCBI Taxonomy" id="1619123"/>
    <lineage>
        <taxon>Bacteria</taxon>
        <taxon>Katanobacteria</taxon>
    </lineage>
</organism>